<evidence type="ECO:0000256" key="2">
    <source>
        <dbReference type="SAM" id="Phobius"/>
    </source>
</evidence>
<dbReference type="EMBL" id="JBBWUH010000006">
    <property type="protein sequence ID" value="KAK8164112.1"/>
    <property type="molecule type" value="Genomic_DNA"/>
</dbReference>
<keyword evidence="4" id="KW-1185">Reference proteome</keyword>
<gene>
    <name evidence="3" type="ORF">IWX90DRAFT_249847</name>
</gene>
<proteinExistence type="predicted"/>
<feature type="compositionally biased region" description="Polar residues" evidence="1">
    <location>
        <begin position="94"/>
        <end position="103"/>
    </location>
</feature>
<accession>A0ABR1XRB5</accession>
<name>A0ABR1XRB5_9PEZI</name>
<feature type="region of interest" description="Disordered" evidence="1">
    <location>
        <begin position="140"/>
        <end position="198"/>
    </location>
</feature>
<dbReference type="Proteomes" id="UP001456524">
    <property type="component" value="Unassembled WGS sequence"/>
</dbReference>
<evidence type="ECO:0000313" key="3">
    <source>
        <dbReference type="EMBL" id="KAK8164112.1"/>
    </source>
</evidence>
<organism evidence="3 4">
    <name type="scientific">Phyllosticta citrichinensis</name>
    <dbReference type="NCBI Taxonomy" id="1130410"/>
    <lineage>
        <taxon>Eukaryota</taxon>
        <taxon>Fungi</taxon>
        <taxon>Dikarya</taxon>
        <taxon>Ascomycota</taxon>
        <taxon>Pezizomycotina</taxon>
        <taxon>Dothideomycetes</taxon>
        <taxon>Dothideomycetes incertae sedis</taxon>
        <taxon>Botryosphaeriales</taxon>
        <taxon>Phyllostictaceae</taxon>
        <taxon>Phyllosticta</taxon>
    </lineage>
</organism>
<evidence type="ECO:0000313" key="4">
    <source>
        <dbReference type="Proteomes" id="UP001456524"/>
    </source>
</evidence>
<keyword evidence="2" id="KW-1133">Transmembrane helix</keyword>
<feature type="region of interest" description="Disordered" evidence="1">
    <location>
        <begin position="78"/>
        <end position="105"/>
    </location>
</feature>
<keyword evidence="2" id="KW-0812">Transmembrane</keyword>
<sequence>MHVALRRGCAFGFGMFPVLPLLGPRRGHGSRGGCKPPFWPNRFSPILCSFFFPFFFLPPPPLLLISWLGKRGGMREESSPALALRGPEGHTNGEHGTQSSSMRHVSAGSHLVGLAPSFVRRWAAQFHGVHAHVSFSAHASPGWHGHGSQATLPRGSRPEGRARARPPPPPSSNFGSSRFSYQEMEYKNTTKKISTIRT</sequence>
<keyword evidence="2" id="KW-0472">Membrane</keyword>
<evidence type="ECO:0000256" key="1">
    <source>
        <dbReference type="SAM" id="MobiDB-lite"/>
    </source>
</evidence>
<feature type="transmembrane region" description="Helical" evidence="2">
    <location>
        <begin position="43"/>
        <end position="65"/>
    </location>
</feature>
<reference evidence="3 4" key="1">
    <citation type="journal article" date="2022" name="G3 (Bethesda)">
        <title>Enemy or ally: a genomic approach to elucidate the lifestyle of Phyllosticta citrichinaensis.</title>
        <authorList>
            <person name="Buijs V.A."/>
            <person name="Groenewald J.Z."/>
            <person name="Haridas S."/>
            <person name="LaButti K.M."/>
            <person name="Lipzen A."/>
            <person name="Martin F.M."/>
            <person name="Barry K."/>
            <person name="Grigoriev I.V."/>
            <person name="Crous P.W."/>
            <person name="Seidl M.F."/>
        </authorList>
    </citation>
    <scope>NUCLEOTIDE SEQUENCE [LARGE SCALE GENOMIC DNA]</scope>
    <source>
        <strain evidence="3 4">CBS 129764</strain>
    </source>
</reference>
<protein>
    <submittedName>
        <fullName evidence="3">Uncharacterized protein</fullName>
    </submittedName>
</protein>
<comment type="caution">
    <text evidence="3">The sequence shown here is derived from an EMBL/GenBank/DDBJ whole genome shotgun (WGS) entry which is preliminary data.</text>
</comment>